<dbReference type="STRING" id="717606.PaecuDRAFT_0008"/>
<dbReference type="RefSeq" id="WP_006036026.1">
    <property type="nucleotide sequence ID" value="NZ_AEDD01000001.1"/>
</dbReference>
<name>E0I4G6_9BACL</name>
<evidence type="ECO:0008006" key="3">
    <source>
        <dbReference type="Google" id="ProtNLM"/>
    </source>
</evidence>
<evidence type="ECO:0000313" key="1">
    <source>
        <dbReference type="EMBL" id="EFM12497.1"/>
    </source>
</evidence>
<dbReference type="AlphaFoldDB" id="E0I4G6"/>
<protein>
    <recommendedName>
        <fullName evidence="3">Butirosin biosynthesis protein H N-terminal domain-containing protein</fullName>
    </recommendedName>
</protein>
<organism evidence="1 2">
    <name type="scientific">Paenibacillus curdlanolyticus YK9</name>
    <dbReference type="NCBI Taxonomy" id="717606"/>
    <lineage>
        <taxon>Bacteria</taxon>
        <taxon>Bacillati</taxon>
        <taxon>Bacillota</taxon>
        <taxon>Bacilli</taxon>
        <taxon>Bacillales</taxon>
        <taxon>Paenibacillaceae</taxon>
        <taxon>Paenibacillus</taxon>
    </lineage>
</organism>
<dbReference type="Proteomes" id="UP000005387">
    <property type="component" value="Unassembled WGS sequence"/>
</dbReference>
<dbReference type="OrthoDB" id="2624539at2"/>
<sequence>MAILPINPAPLINCRMHYALMLSIITKMDNHEPWLYSNFANLQCNKEGYQGNLNNDLRFCKSDNPAYYTSIIDLEIVKAPTFQKLNCSLLDVLRQAIAANKYVYMFANKYYIPSTPFYQESSMTQDLLVYGVDEDNELFYILCYDKNKLLSSIPVSFENMELAIQHSHYEFWNETMSFIQCPDESFAFRARSNEVDIRQLLNDLVDYMESTCRSEVVRQTINAELYDFGISTYDTFKRWIADEYVRYKDFDPLIGLTTIWEHKKLMHARVRYLHHLQLIDMPSSLLEEFEQLEIKALGLRNLAIKMKYHNRLDFEQFYAKMDEVRDAEVAILPELIHRLEMKLAGHIEQTV</sequence>
<accession>E0I4G6</accession>
<keyword evidence="2" id="KW-1185">Reference proteome</keyword>
<dbReference type="EMBL" id="AEDD01000001">
    <property type="protein sequence ID" value="EFM12497.1"/>
    <property type="molecule type" value="Genomic_DNA"/>
</dbReference>
<gene>
    <name evidence="1" type="ORF">PaecuDRAFT_0008</name>
</gene>
<evidence type="ECO:0000313" key="2">
    <source>
        <dbReference type="Proteomes" id="UP000005387"/>
    </source>
</evidence>
<proteinExistence type="predicted"/>
<reference evidence="1 2" key="1">
    <citation type="submission" date="2010-07" db="EMBL/GenBank/DDBJ databases">
        <title>The draft genome of Paenibacillus curdlanolyticus YK9.</title>
        <authorList>
            <consortium name="US DOE Joint Genome Institute (JGI-PGF)"/>
            <person name="Lucas S."/>
            <person name="Copeland A."/>
            <person name="Lapidus A."/>
            <person name="Cheng J.-F."/>
            <person name="Bruce D."/>
            <person name="Goodwin L."/>
            <person name="Pitluck S."/>
            <person name="Land M.L."/>
            <person name="Hauser L."/>
            <person name="Chang Y.-J."/>
            <person name="Jeffries C."/>
            <person name="Anderson I.J."/>
            <person name="Johnson E."/>
            <person name="Loganathan U."/>
            <person name="Mulhopadhyay B."/>
            <person name="Kyrpides N."/>
            <person name="Woyke T.J."/>
        </authorList>
    </citation>
    <scope>NUCLEOTIDE SEQUENCE [LARGE SCALE GENOMIC DNA]</scope>
    <source>
        <strain evidence="1 2">YK9</strain>
    </source>
</reference>